<dbReference type="AlphaFoldDB" id="A0A327KM69"/>
<proteinExistence type="predicted"/>
<evidence type="ECO:0000313" key="2">
    <source>
        <dbReference type="Proteomes" id="UP000249130"/>
    </source>
</evidence>
<protein>
    <submittedName>
        <fullName evidence="1">Uncharacterized protein</fullName>
    </submittedName>
</protein>
<dbReference type="EMBL" id="NPEX01000491">
    <property type="protein sequence ID" value="RAI36448.1"/>
    <property type="molecule type" value="Genomic_DNA"/>
</dbReference>
<sequence>MADVTITLPDAVLARVKHDAERDEELARRRGIAMFDVVPQSTRSLSALTLRCPAKRGLEGRGRPLRWPHGSRRALRALLTMRVGAAADPNTGRKSPD</sequence>
<gene>
    <name evidence="1" type="ORF">CH341_30355</name>
</gene>
<accession>A0A327KM69</accession>
<comment type="caution">
    <text evidence="1">The sequence shown here is derived from an EMBL/GenBank/DDBJ whole genome shotgun (WGS) entry which is preliminary data.</text>
</comment>
<name>A0A327KM69_9BRAD</name>
<evidence type="ECO:0000313" key="1">
    <source>
        <dbReference type="EMBL" id="RAI36448.1"/>
    </source>
</evidence>
<organism evidence="1 2">
    <name type="scientific">Rhodoplanes roseus</name>
    <dbReference type="NCBI Taxonomy" id="29409"/>
    <lineage>
        <taxon>Bacteria</taxon>
        <taxon>Pseudomonadati</taxon>
        <taxon>Pseudomonadota</taxon>
        <taxon>Alphaproteobacteria</taxon>
        <taxon>Hyphomicrobiales</taxon>
        <taxon>Nitrobacteraceae</taxon>
        <taxon>Rhodoplanes</taxon>
    </lineage>
</organism>
<dbReference type="Proteomes" id="UP000249130">
    <property type="component" value="Unassembled WGS sequence"/>
</dbReference>
<reference evidence="1 2" key="1">
    <citation type="submission" date="2017-07" db="EMBL/GenBank/DDBJ databases">
        <title>Draft Genome Sequences of Select Purple Nonsulfur Bacteria.</title>
        <authorList>
            <person name="Lasarre B."/>
            <person name="Mckinlay J.B."/>
        </authorList>
    </citation>
    <scope>NUCLEOTIDE SEQUENCE [LARGE SCALE GENOMIC DNA]</scope>
    <source>
        <strain evidence="1 2">DSM 5909</strain>
    </source>
</reference>
<keyword evidence="2" id="KW-1185">Reference proteome</keyword>